<dbReference type="PROSITE" id="PS00606">
    <property type="entry name" value="KS3_1"/>
    <property type="match status" value="1"/>
</dbReference>
<protein>
    <recommendedName>
        <fullName evidence="5">Ketosynthase family 3 (KS3) domain-containing protein</fullName>
    </recommendedName>
</protein>
<evidence type="ECO:0000313" key="6">
    <source>
        <dbReference type="EMBL" id="MBB6715796.1"/>
    </source>
</evidence>
<dbReference type="Pfam" id="PF00109">
    <property type="entry name" value="ketoacyl-synt"/>
    <property type="match status" value="1"/>
</dbReference>
<dbReference type="EMBL" id="JACKWY010000008">
    <property type="protein sequence ID" value="MBB6715796.1"/>
    <property type="molecule type" value="Genomic_DNA"/>
</dbReference>
<organism evidence="6 7">
    <name type="scientific">Clostridium gasigenes</name>
    <dbReference type="NCBI Taxonomy" id="94869"/>
    <lineage>
        <taxon>Bacteria</taxon>
        <taxon>Bacillati</taxon>
        <taxon>Bacillota</taxon>
        <taxon>Clostridia</taxon>
        <taxon>Eubacteriales</taxon>
        <taxon>Clostridiaceae</taxon>
        <taxon>Clostridium</taxon>
    </lineage>
</organism>
<evidence type="ECO:0000256" key="1">
    <source>
        <dbReference type="ARBA" id="ARBA00022450"/>
    </source>
</evidence>
<dbReference type="GO" id="GO:0004312">
    <property type="term" value="F:fatty acid synthase activity"/>
    <property type="evidence" value="ECO:0007669"/>
    <property type="project" value="TreeGrafter"/>
</dbReference>
<dbReference type="InterPro" id="IPR001031">
    <property type="entry name" value="Thioesterase"/>
</dbReference>
<dbReference type="Proteomes" id="UP000585258">
    <property type="component" value="Unassembled WGS sequence"/>
</dbReference>
<dbReference type="Pfam" id="PF00975">
    <property type="entry name" value="Thioesterase"/>
    <property type="match status" value="1"/>
</dbReference>
<dbReference type="InterPro" id="IPR016039">
    <property type="entry name" value="Thiolase-like"/>
</dbReference>
<dbReference type="Gene3D" id="3.40.47.10">
    <property type="match status" value="1"/>
</dbReference>
<dbReference type="Pfam" id="PF02801">
    <property type="entry name" value="Ketoacyl-synt_C"/>
    <property type="match status" value="1"/>
</dbReference>
<dbReference type="InterPro" id="IPR018201">
    <property type="entry name" value="Ketoacyl_synth_AS"/>
</dbReference>
<evidence type="ECO:0000256" key="2">
    <source>
        <dbReference type="ARBA" id="ARBA00022553"/>
    </source>
</evidence>
<dbReference type="GO" id="GO:0005886">
    <property type="term" value="C:plasma membrane"/>
    <property type="evidence" value="ECO:0007669"/>
    <property type="project" value="TreeGrafter"/>
</dbReference>
<evidence type="ECO:0000259" key="5">
    <source>
        <dbReference type="PROSITE" id="PS52004"/>
    </source>
</evidence>
<dbReference type="InterPro" id="IPR014030">
    <property type="entry name" value="Ketoacyl_synth_N"/>
</dbReference>
<dbReference type="InterPro" id="IPR029058">
    <property type="entry name" value="AB_hydrolase_fold"/>
</dbReference>
<reference evidence="6 7" key="1">
    <citation type="submission" date="2020-08" db="EMBL/GenBank/DDBJ databases">
        <title>Clostridia isolated from Swiss meat.</title>
        <authorList>
            <person name="Wambui J."/>
            <person name="Stevens M.J.A."/>
            <person name="Stephan R."/>
        </authorList>
    </citation>
    <scope>NUCLEOTIDE SEQUENCE [LARGE SCALE GENOMIC DNA]</scope>
    <source>
        <strain evidence="6 7">CM001</strain>
    </source>
</reference>
<dbReference type="InterPro" id="IPR014031">
    <property type="entry name" value="Ketoacyl_synth_C"/>
</dbReference>
<dbReference type="AlphaFoldDB" id="A0A7X0SHX2"/>
<proteinExistence type="inferred from homology"/>
<name>A0A7X0SHX2_9CLOT</name>
<dbReference type="Pfam" id="PF16197">
    <property type="entry name" value="KAsynt_C_assoc"/>
    <property type="match status" value="1"/>
</dbReference>
<gene>
    <name evidence="6" type="ORF">H7E68_13885</name>
</gene>
<dbReference type="GO" id="GO:0071770">
    <property type="term" value="P:DIM/DIP cell wall layer assembly"/>
    <property type="evidence" value="ECO:0007669"/>
    <property type="project" value="TreeGrafter"/>
</dbReference>
<dbReference type="RefSeq" id="WP_185164983.1">
    <property type="nucleotide sequence ID" value="NZ_JACKWY010000008.1"/>
</dbReference>
<keyword evidence="3 4" id="KW-0808">Transferase</keyword>
<sequence length="931" mass="105969">MSIAIVGVSFNLPDATDFDMLSKIILDGIDVSKDCTTSAEQNRILKFYELQGIKEFDPEFFGYSDLEIINMDPQHRQLLYLTWKALDEYGFIGDNQEKIKGFGVFTAVSQSDYFIKNILLNKKKVTYSTYINNIPDTAATKIAYKFDLRGESINITTACSSGLVALKKAFDALVNNQISGAIVGGSKIITDSERGYEYIEGSIFSVTGKCSPFDIESNGIIPGNGSVVLILKRLEDAIDNRDKILGVIHNIHSNNDGNLKVSFTAPSIQGQQNVIKGAYEKSLISISDIDFIETHGTGTAIGDAIEIRSLFNAFKEANKEIYIGSVKANFGHLDTASGLLGILKALVIIKHQTIPRQANFSITNPLLDIEKTNLRVSKNSFKSQVRNVGVNSFGVGGTNVHAILGKYEYSNELRLESITNDKFIFPISYRVDENYVSKILLFLPKLGEDERISAIRMLLFEKVIHSNIKWFSYTLKTGVIKEISEECIKCINIESIREDSDILKCVEKIHIPCEELKVKELWYDIKSSDIRNDVLSGDIYSLIGQYVNKTAEQVREIYLTDINIDSFLLIELISSLKKNYNINVDISDFTRKIKVSELLHLDNECIEEEKNKYMEYKQIDLEVKTILNSEIEKEKKEFKIGIFFRDFEKNTGISISPSDYMISGLSLSDYLQQRSNAILSSKEKNFIYLTPYDELKENLFVIHPAGGTVYGYKKIFSEKFYRYNIILIMFPFDKYNELKYYSLSSLASYYLEMIRMVNGNKKYNLCGYSFGGNVGYEICRQLTEGKSIVNTLIMIDSYPMEAYYTESVNTISEEAVNIMIKELDFNNLLEFEGIESLENVWKLNHMMLKQHYEDSVISIDNTCLLVCREKENINILNSLHIKDVDKSTWKKKLKSSLDIFMIQGNHYSIFSNNKHASDLGITVNQYLIEHL</sequence>
<dbReference type="GO" id="GO:0005737">
    <property type="term" value="C:cytoplasm"/>
    <property type="evidence" value="ECO:0007669"/>
    <property type="project" value="TreeGrafter"/>
</dbReference>
<dbReference type="PANTHER" id="PTHR43775">
    <property type="entry name" value="FATTY ACID SYNTHASE"/>
    <property type="match status" value="1"/>
</dbReference>
<dbReference type="SUPFAM" id="SSF53901">
    <property type="entry name" value="Thiolase-like"/>
    <property type="match status" value="1"/>
</dbReference>
<dbReference type="Gene3D" id="3.40.50.1820">
    <property type="entry name" value="alpha/beta hydrolase"/>
    <property type="match status" value="1"/>
</dbReference>
<dbReference type="SMART" id="SM00825">
    <property type="entry name" value="PKS_KS"/>
    <property type="match status" value="1"/>
</dbReference>
<dbReference type="InterPro" id="IPR050091">
    <property type="entry name" value="PKS_NRPS_Biosynth_Enz"/>
</dbReference>
<dbReference type="InterPro" id="IPR020841">
    <property type="entry name" value="PKS_Beta-ketoAc_synthase_dom"/>
</dbReference>
<dbReference type="InterPro" id="IPR032821">
    <property type="entry name" value="PKS_assoc"/>
</dbReference>
<accession>A0A7X0SHX2</accession>
<dbReference type="SUPFAM" id="SSF53474">
    <property type="entry name" value="alpha/beta-Hydrolases"/>
    <property type="match status" value="1"/>
</dbReference>
<evidence type="ECO:0000313" key="7">
    <source>
        <dbReference type="Proteomes" id="UP000585258"/>
    </source>
</evidence>
<comment type="caution">
    <text evidence="6">The sequence shown here is derived from an EMBL/GenBank/DDBJ whole genome shotgun (WGS) entry which is preliminary data.</text>
</comment>
<keyword evidence="1" id="KW-0596">Phosphopantetheine</keyword>
<keyword evidence="2" id="KW-0597">Phosphoprotein</keyword>
<dbReference type="CDD" id="cd00833">
    <property type="entry name" value="PKS"/>
    <property type="match status" value="1"/>
</dbReference>
<comment type="similarity">
    <text evidence="4">Belongs to the thiolase-like superfamily. Beta-ketoacyl-ACP synthases family.</text>
</comment>
<evidence type="ECO:0000256" key="4">
    <source>
        <dbReference type="RuleBase" id="RU003694"/>
    </source>
</evidence>
<evidence type="ECO:0000256" key="3">
    <source>
        <dbReference type="ARBA" id="ARBA00022679"/>
    </source>
</evidence>
<feature type="domain" description="Ketosynthase family 3 (KS3)" evidence="5">
    <location>
        <begin position="1"/>
        <end position="406"/>
    </location>
</feature>
<dbReference type="PANTHER" id="PTHR43775:SF37">
    <property type="entry name" value="SI:DKEY-61P9.11"/>
    <property type="match status" value="1"/>
</dbReference>
<dbReference type="GO" id="GO:0006633">
    <property type="term" value="P:fatty acid biosynthetic process"/>
    <property type="evidence" value="ECO:0007669"/>
    <property type="project" value="InterPro"/>
</dbReference>
<dbReference type="GO" id="GO:0004315">
    <property type="term" value="F:3-oxoacyl-[acyl-carrier-protein] synthase activity"/>
    <property type="evidence" value="ECO:0007669"/>
    <property type="project" value="InterPro"/>
</dbReference>
<dbReference type="PROSITE" id="PS52004">
    <property type="entry name" value="KS3_2"/>
    <property type="match status" value="1"/>
</dbReference>